<reference evidence="2" key="2">
    <citation type="submission" date="2020-09" db="EMBL/GenBank/DDBJ databases">
        <authorList>
            <person name="Sun Q."/>
            <person name="Ohkuma M."/>
        </authorList>
    </citation>
    <scope>NUCLEOTIDE SEQUENCE</scope>
    <source>
        <strain evidence="2">JCM 4122</strain>
    </source>
</reference>
<keyword evidence="1" id="KW-0812">Transmembrane</keyword>
<feature type="transmembrane region" description="Helical" evidence="1">
    <location>
        <begin position="139"/>
        <end position="157"/>
    </location>
</feature>
<dbReference type="GeneID" id="95659219"/>
<evidence type="ECO:0000256" key="1">
    <source>
        <dbReference type="SAM" id="Phobius"/>
    </source>
</evidence>
<keyword evidence="3" id="KW-1185">Reference proteome</keyword>
<dbReference type="EMBL" id="BNBE01000001">
    <property type="protein sequence ID" value="GHG01491.1"/>
    <property type="molecule type" value="Genomic_DNA"/>
</dbReference>
<evidence type="ECO:0008006" key="4">
    <source>
        <dbReference type="Google" id="ProtNLM"/>
    </source>
</evidence>
<evidence type="ECO:0000313" key="3">
    <source>
        <dbReference type="Proteomes" id="UP000632849"/>
    </source>
</evidence>
<dbReference type="AlphaFoldDB" id="A0A919EP00"/>
<accession>A0A919EP00</accession>
<feature type="transmembrane region" description="Helical" evidence="1">
    <location>
        <begin position="238"/>
        <end position="262"/>
    </location>
</feature>
<comment type="caution">
    <text evidence="2">The sequence shown here is derived from an EMBL/GenBank/DDBJ whole genome shotgun (WGS) entry which is preliminary data.</text>
</comment>
<dbReference type="RefSeq" id="WP_150228115.1">
    <property type="nucleotide sequence ID" value="NZ_BNBE01000001.1"/>
</dbReference>
<keyword evidence="1" id="KW-0472">Membrane</keyword>
<reference evidence="2" key="1">
    <citation type="journal article" date="2014" name="Int. J. Syst. Evol. Microbiol.">
        <title>Complete genome sequence of Corynebacterium casei LMG S-19264T (=DSM 44701T), isolated from a smear-ripened cheese.</title>
        <authorList>
            <consortium name="US DOE Joint Genome Institute (JGI-PGF)"/>
            <person name="Walter F."/>
            <person name="Albersmeier A."/>
            <person name="Kalinowski J."/>
            <person name="Ruckert C."/>
        </authorList>
    </citation>
    <scope>NUCLEOTIDE SEQUENCE</scope>
    <source>
        <strain evidence="2">JCM 4122</strain>
    </source>
</reference>
<organism evidence="2 3">
    <name type="scientific">Streptomyces filamentosus</name>
    <name type="common">Streptomyces roseosporus</name>
    <dbReference type="NCBI Taxonomy" id="67294"/>
    <lineage>
        <taxon>Bacteria</taxon>
        <taxon>Bacillati</taxon>
        <taxon>Actinomycetota</taxon>
        <taxon>Actinomycetes</taxon>
        <taxon>Kitasatosporales</taxon>
        <taxon>Streptomycetaceae</taxon>
        <taxon>Streptomyces</taxon>
    </lineage>
</organism>
<feature type="transmembrane region" description="Helical" evidence="1">
    <location>
        <begin position="115"/>
        <end position="133"/>
    </location>
</feature>
<gene>
    <name evidence="2" type="ORF">GCM10017667_36310</name>
</gene>
<dbReference type="Proteomes" id="UP000632849">
    <property type="component" value="Unassembled WGS sequence"/>
</dbReference>
<protein>
    <recommendedName>
        <fullName evidence="4">DUF3592 domain-containing protein</fullName>
    </recommendedName>
</protein>
<keyword evidence="1" id="KW-1133">Transmembrane helix</keyword>
<name>A0A919EP00_STRFL</name>
<evidence type="ECO:0000313" key="2">
    <source>
        <dbReference type="EMBL" id="GHG01491.1"/>
    </source>
</evidence>
<proteinExistence type="predicted"/>
<sequence>MTATPSLVLRGGESVLRFAGGPVTLHRPDKEHHIPLAAISFVHAEGRSVAIVLTASGANEPTIYRVAGVSEAGALAFADAVTAALPEVPAPDGAELVTTSTPGAPGPRRARWKPVAVAVVAVLVALDVFIALNGPRGEYAVVFWMAAAFAATGVLLVRSAGREAYRQWRLPRHGITVVGEFSHYTNDRKVYRYTDATGAGHTYTATSGPDAIELAYDPRAPERAIQPDTPYGRVMGGLVTLLGCVMAAGSVAAAGALVLAAARG</sequence>